<dbReference type="GO" id="GO:0005524">
    <property type="term" value="F:ATP binding"/>
    <property type="evidence" value="ECO:0007669"/>
    <property type="project" value="UniProtKB-KW"/>
</dbReference>
<keyword evidence="10" id="KW-0460">Magnesium</keyword>
<dbReference type="SMART" id="SM00562">
    <property type="entry name" value="NDK"/>
    <property type="match status" value="1"/>
</dbReference>
<comment type="cofactor">
    <cofactor evidence="1">
        <name>Mg(2+)</name>
        <dbReference type="ChEBI" id="CHEBI:18420"/>
    </cofactor>
</comment>
<protein>
    <recommendedName>
        <fullName evidence="4">Nucleoside diphosphate kinase</fullName>
        <ecNumber evidence="3">2.7.4.6</ecNumber>
    </recommendedName>
</protein>
<keyword evidence="11" id="KW-0546">Nucleotide metabolism</keyword>
<evidence type="ECO:0000256" key="4">
    <source>
        <dbReference type="ARBA" id="ARBA00017632"/>
    </source>
</evidence>
<dbReference type="InterPro" id="IPR001564">
    <property type="entry name" value="Nucleoside_diP_kinase"/>
</dbReference>
<evidence type="ECO:0000256" key="3">
    <source>
        <dbReference type="ARBA" id="ARBA00012966"/>
    </source>
</evidence>
<dbReference type="EC" id="2.7.4.6" evidence="3"/>
<dbReference type="GO" id="GO:0006183">
    <property type="term" value="P:GTP biosynthetic process"/>
    <property type="evidence" value="ECO:0007669"/>
    <property type="project" value="InterPro"/>
</dbReference>
<evidence type="ECO:0000256" key="6">
    <source>
        <dbReference type="ARBA" id="ARBA00022723"/>
    </source>
</evidence>
<keyword evidence="5 15" id="KW-0808">Transferase</keyword>
<evidence type="ECO:0000256" key="11">
    <source>
        <dbReference type="ARBA" id="ARBA00023080"/>
    </source>
</evidence>
<dbReference type="GO" id="GO:0006241">
    <property type="term" value="P:CTP biosynthetic process"/>
    <property type="evidence" value="ECO:0007669"/>
    <property type="project" value="InterPro"/>
</dbReference>
<name>A0A6N2RYI1_9ACTO</name>
<dbReference type="Pfam" id="PF00334">
    <property type="entry name" value="NDK"/>
    <property type="match status" value="1"/>
</dbReference>
<feature type="binding site" evidence="12">
    <location>
        <position position="106"/>
    </location>
    <ligand>
        <name>ATP</name>
        <dbReference type="ChEBI" id="CHEBI:30616"/>
    </ligand>
</feature>
<dbReference type="CDD" id="cd04413">
    <property type="entry name" value="NDPk_I"/>
    <property type="match status" value="1"/>
</dbReference>
<comment type="similarity">
    <text evidence="2 12 13">Belongs to the NDK family.</text>
</comment>
<dbReference type="GO" id="GO:0004550">
    <property type="term" value="F:nucleoside diphosphate kinase activity"/>
    <property type="evidence" value="ECO:0007669"/>
    <property type="project" value="UniProtKB-EC"/>
</dbReference>
<evidence type="ECO:0000256" key="7">
    <source>
        <dbReference type="ARBA" id="ARBA00022741"/>
    </source>
</evidence>
<evidence type="ECO:0000256" key="2">
    <source>
        <dbReference type="ARBA" id="ARBA00008142"/>
    </source>
</evidence>
<feature type="binding site" evidence="12">
    <location>
        <position position="58"/>
    </location>
    <ligand>
        <name>ATP</name>
        <dbReference type="ChEBI" id="CHEBI:30616"/>
    </ligand>
</feature>
<keyword evidence="7" id="KW-0547">Nucleotide-binding</keyword>
<dbReference type="Gene3D" id="3.30.70.141">
    <property type="entry name" value="Nucleoside diphosphate kinase-like domain"/>
    <property type="match status" value="1"/>
</dbReference>
<evidence type="ECO:0000256" key="10">
    <source>
        <dbReference type="ARBA" id="ARBA00022842"/>
    </source>
</evidence>
<sequence>MAVSPFSFVMKAMTFGPSPVMLKHPHSSKGDFVSADSVLITRQHLLDPSLEHTLILVKPDGYARGLTGEILRRIEAKGYIIKGLKIMVASREILAEHYRDHAGKPFFEGLLDFMSAGPLVAIIVEGQRVIEGMRTMMGSTDPTTAPAGTIRGDLGRAWDTPNMENIIHGSDCAESALREIQIWFPEID</sequence>
<keyword evidence="6" id="KW-0479">Metal-binding</keyword>
<dbReference type="AlphaFoldDB" id="A0A6N2RYI1"/>
<dbReference type="PANTHER" id="PTHR11349">
    <property type="entry name" value="NUCLEOSIDE DIPHOSPHATE KINASE"/>
    <property type="match status" value="1"/>
</dbReference>
<dbReference type="GO" id="GO:0006228">
    <property type="term" value="P:UTP biosynthetic process"/>
    <property type="evidence" value="ECO:0007669"/>
    <property type="project" value="InterPro"/>
</dbReference>
<dbReference type="PROSITE" id="PS51374">
    <property type="entry name" value="NDPK_LIKE"/>
    <property type="match status" value="1"/>
</dbReference>
<evidence type="ECO:0000256" key="12">
    <source>
        <dbReference type="PROSITE-ProRule" id="PRU00706"/>
    </source>
</evidence>
<proteinExistence type="inferred from homology"/>
<organism evidence="15">
    <name type="scientific">Schaalia odontolytica</name>
    <dbReference type="NCBI Taxonomy" id="1660"/>
    <lineage>
        <taxon>Bacteria</taxon>
        <taxon>Bacillati</taxon>
        <taxon>Actinomycetota</taxon>
        <taxon>Actinomycetes</taxon>
        <taxon>Actinomycetales</taxon>
        <taxon>Actinomycetaceae</taxon>
        <taxon>Schaalia</taxon>
    </lineage>
</organism>
<gene>
    <name evidence="15" type="primary">ndkA</name>
    <name evidence="15" type="ORF">AOLFYP35_00558</name>
</gene>
<feature type="binding site" evidence="12">
    <location>
        <position position="165"/>
    </location>
    <ligand>
        <name>ATP</name>
        <dbReference type="ChEBI" id="CHEBI:30616"/>
    </ligand>
</feature>
<feature type="binding site" evidence="12">
    <location>
        <position position="151"/>
    </location>
    <ligand>
        <name>ATP</name>
        <dbReference type="ChEBI" id="CHEBI:30616"/>
    </ligand>
</feature>
<dbReference type="NCBIfam" id="NF001908">
    <property type="entry name" value="PRK00668.1"/>
    <property type="match status" value="1"/>
</dbReference>
<feature type="active site" description="Pros-phosphohistidine intermediate" evidence="12">
    <location>
        <position position="168"/>
    </location>
</feature>
<evidence type="ECO:0000256" key="5">
    <source>
        <dbReference type="ARBA" id="ARBA00022679"/>
    </source>
</evidence>
<evidence type="ECO:0000256" key="1">
    <source>
        <dbReference type="ARBA" id="ARBA00001946"/>
    </source>
</evidence>
<evidence type="ECO:0000256" key="13">
    <source>
        <dbReference type="RuleBase" id="RU004011"/>
    </source>
</evidence>
<evidence type="ECO:0000256" key="9">
    <source>
        <dbReference type="ARBA" id="ARBA00022840"/>
    </source>
</evidence>
<evidence type="ECO:0000259" key="14">
    <source>
        <dbReference type="SMART" id="SM00562"/>
    </source>
</evidence>
<keyword evidence="9" id="KW-0067">ATP-binding</keyword>
<feature type="domain" description="Nucleoside diphosphate kinase-like" evidence="14">
    <location>
        <begin position="50"/>
        <end position="188"/>
    </location>
</feature>
<dbReference type="InterPro" id="IPR036850">
    <property type="entry name" value="NDK-like_dom_sf"/>
</dbReference>
<dbReference type="EMBL" id="CACRSM010000002">
    <property type="protein sequence ID" value="VYS85151.1"/>
    <property type="molecule type" value="Genomic_DNA"/>
</dbReference>
<feature type="binding site" evidence="12">
    <location>
        <position position="134"/>
    </location>
    <ligand>
        <name>ATP</name>
        <dbReference type="ChEBI" id="CHEBI:30616"/>
    </ligand>
</feature>
<dbReference type="GO" id="GO:0046872">
    <property type="term" value="F:metal ion binding"/>
    <property type="evidence" value="ECO:0007669"/>
    <property type="project" value="UniProtKB-KW"/>
</dbReference>
<dbReference type="SUPFAM" id="SSF54919">
    <property type="entry name" value="Nucleoside diphosphate kinase, NDK"/>
    <property type="match status" value="1"/>
</dbReference>
<dbReference type="FunFam" id="3.30.70.141:FF:000003">
    <property type="entry name" value="Nucleoside diphosphate kinase"/>
    <property type="match status" value="1"/>
</dbReference>
<accession>A0A6N2RYI1</accession>
<evidence type="ECO:0000256" key="8">
    <source>
        <dbReference type="ARBA" id="ARBA00022777"/>
    </source>
</evidence>
<keyword evidence="8 15" id="KW-0418">Kinase</keyword>
<dbReference type="PRINTS" id="PR01243">
    <property type="entry name" value="NUCDPKINASE"/>
</dbReference>
<dbReference type="InterPro" id="IPR034907">
    <property type="entry name" value="NDK-like_dom"/>
</dbReference>
<evidence type="ECO:0000313" key="15">
    <source>
        <dbReference type="EMBL" id="VYS85151.1"/>
    </source>
</evidence>
<reference evidence="15" key="1">
    <citation type="submission" date="2019-11" db="EMBL/GenBank/DDBJ databases">
        <authorList>
            <person name="Feng L."/>
        </authorList>
    </citation>
    <scope>NUCLEOTIDE SEQUENCE</scope>
    <source>
        <strain evidence="15">AodontolyticusLFYP35</strain>
    </source>
</reference>
<feature type="binding site" evidence="12">
    <location>
        <position position="140"/>
    </location>
    <ligand>
        <name>ATP</name>
        <dbReference type="ChEBI" id="CHEBI:30616"/>
    </ligand>
</feature>